<protein>
    <submittedName>
        <fullName evidence="3">Dynamin family protein</fullName>
    </submittedName>
</protein>
<keyword evidence="1" id="KW-0472">Membrane</keyword>
<dbReference type="SUPFAM" id="SSF52540">
    <property type="entry name" value="P-loop containing nucleoside triphosphate hydrolases"/>
    <property type="match status" value="1"/>
</dbReference>
<feature type="transmembrane region" description="Helical" evidence="1">
    <location>
        <begin position="459"/>
        <end position="486"/>
    </location>
</feature>
<dbReference type="Pfam" id="PF00350">
    <property type="entry name" value="Dynamin_N"/>
    <property type="match status" value="1"/>
</dbReference>
<dbReference type="RefSeq" id="WP_090045151.1">
    <property type="nucleotide sequence ID" value="NZ_FNCC01000001.1"/>
</dbReference>
<organism evidence="3 4">
    <name type="scientific">Lentzea fradiae</name>
    <dbReference type="NCBI Taxonomy" id="200378"/>
    <lineage>
        <taxon>Bacteria</taxon>
        <taxon>Bacillati</taxon>
        <taxon>Actinomycetota</taxon>
        <taxon>Actinomycetes</taxon>
        <taxon>Pseudonocardiales</taxon>
        <taxon>Pseudonocardiaceae</taxon>
        <taxon>Lentzea</taxon>
    </lineage>
</organism>
<proteinExistence type="predicted"/>
<evidence type="ECO:0000313" key="3">
    <source>
        <dbReference type="EMBL" id="SDF42283.1"/>
    </source>
</evidence>
<dbReference type="InterPro" id="IPR051943">
    <property type="entry name" value="TRAFAC_Dynamin-like_GTPase"/>
</dbReference>
<evidence type="ECO:0000313" key="4">
    <source>
        <dbReference type="Proteomes" id="UP000199623"/>
    </source>
</evidence>
<evidence type="ECO:0000256" key="1">
    <source>
        <dbReference type="SAM" id="Phobius"/>
    </source>
</evidence>
<gene>
    <name evidence="3" type="ORF">SAMN05216553_101563</name>
</gene>
<keyword evidence="1" id="KW-1133">Transmembrane helix</keyword>
<dbReference type="PANTHER" id="PTHR43681">
    <property type="entry name" value="TRANSMEMBRANE GTPASE FZO"/>
    <property type="match status" value="1"/>
</dbReference>
<dbReference type="InterPro" id="IPR027417">
    <property type="entry name" value="P-loop_NTPase"/>
</dbReference>
<name>A0A1G7KYK2_9PSEU</name>
<dbReference type="PANTHER" id="PTHR43681:SF1">
    <property type="entry name" value="SARCALUMENIN"/>
    <property type="match status" value="1"/>
</dbReference>
<accession>A0A1G7KYK2</accession>
<keyword evidence="1" id="KW-0812">Transmembrane</keyword>
<keyword evidence="4" id="KW-1185">Reference proteome</keyword>
<feature type="domain" description="Dynamin N-terminal" evidence="2">
    <location>
        <begin position="43"/>
        <end position="200"/>
    </location>
</feature>
<evidence type="ECO:0000259" key="2">
    <source>
        <dbReference type="Pfam" id="PF00350"/>
    </source>
</evidence>
<dbReference type="STRING" id="200378.SAMN05216553_101563"/>
<dbReference type="EMBL" id="FNCC01000001">
    <property type="protein sequence ID" value="SDF42283.1"/>
    <property type="molecule type" value="Genomic_DNA"/>
</dbReference>
<dbReference type="AlphaFoldDB" id="A0A1G7KYK2"/>
<dbReference type="Proteomes" id="UP000199623">
    <property type="component" value="Unassembled WGS sequence"/>
</dbReference>
<dbReference type="InterPro" id="IPR045063">
    <property type="entry name" value="Dynamin_N"/>
</dbReference>
<sequence length="599" mass="64437">MSTRTPIEVVDLALKAVDAYRREDLAARLALTRHRLLDPAVRVLVVGEFKQGKSQLVNAIVNAPVCPVDDDVATAVPVAVRYADEPGATLVGEDGSRTGVAVDRLEDHVSEAGNPGNRRGLREAEVGLPRSVLAGGLCLVDTPGVGGLGSVHGAVTMAALPAADAVVVVSDAAQEYTATELEFLRQAARVCPTVVCVLTKIDLYPDWRRVADRDRAHLATADVPAELFPVSSTLRLHAVRTTDQALNQESGFPELLTHLRERIVGRAADLARRSVAHDVRAVVLQLTTSMEAELTALRDPEGATDLVGGLQVAKQRADALRERSARWQQTLGDGIADLISDVEFDLRDRMRQITREAEAELDGIDPALVEEQFAGWVRQRVSAAASATFVWTHQRARWLAGQVGEHFADEGGEVLPDLHSRDPDSTLGRAVPLAFDAPESFGFGKKLLVGVRGGYGGTLMVGMLSTVGGLALLNPLSLAAGVLLGGKVVKDERKRMLEKRRADAKAAVRRSLDDVVFQLGKDSRDLLRELQRDLRDHFTTRAGELSRSLGESIRSAQSAAEAGREERDKRLLDVRAELKRVAHLAAAADALAEPVGSAS</sequence>
<reference evidence="4" key="1">
    <citation type="submission" date="2016-10" db="EMBL/GenBank/DDBJ databases">
        <authorList>
            <person name="Varghese N."/>
            <person name="Submissions S."/>
        </authorList>
    </citation>
    <scope>NUCLEOTIDE SEQUENCE [LARGE SCALE GENOMIC DNA]</scope>
    <source>
        <strain evidence="4">CGMCC 4.3506</strain>
    </source>
</reference>
<dbReference type="Gene3D" id="3.40.50.300">
    <property type="entry name" value="P-loop containing nucleotide triphosphate hydrolases"/>
    <property type="match status" value="1"/>
</dbReference>
<dbReference type="OrthoDB" id="3798616at2"/>